<dbReference type="InterPro" id="IPR008927">
    <property type="entry name" value="6-PGluconate_DH-like_C_sf"/>
</dbReference>
<dbReference type="PANTHER" id="PTHR16134">
    <property type="entry name" value="F-BOX/TPR REPEAT PROTEIN POF3"/>
    <property type="match status" value="1"/>
</dbReference>
<dbReference type="InterPro" id="IPR032675">
    <property type="entry name" value="LRR_dom_sf"/>
</dbReference>
<dbReference type="CDD" id="cd22159">
    <property type="entry name" value="F-box_AtTIR1-like"/>
    <property type="match status" value="1"/>
</dbReference>
<dbReference type="InterPro" id="IPR036047">
    <property type="entry name" value="F-box-like_dom_sf"/>
</dbReference>
<dbReference type="Gene3D" id="3.80.10.10">
    <property type="entry name" value="Ribonuclease Inhibitor"/>
    <property type="match status" value="1"/>
</dbReference>
<reference evidence="4" key="1">
    <citation type="submission" date="2020-10" db="EMBL/GenBank/DDBJ databases">
        <authorList>
            <person name="Han B."/>
            <person name="Lu T."/>
            <person name="Zhao Q."/>
            <person name="Huang X."/>
            <person name="Zhao Y."/>
        </authorList>
    </citation>
    <scope>NUCLEOTIDE SEQUENCE</scope>
</reference>
<dbReference type="InterPro" id="IPR029036">
    <property type="entry name" value="P5CR_dimer"/>
</dbReference>
<evidence type="ECO:0000313" key="4">
    <source>
        <dbReference type="EMBL" id="CAD6229083.1"/>
    </source>
</evidence>
<dbReference type="GO" id="GO:0019005">
    <property type="term" value="C:SCF ubiquitin ligase complex"/>
    <property type="evidence" value="ECO:0007669"/>
    <property type="project" value="TreeGrafter"/>
</dbReference>
<dbReference type="Proteomes" id="UP000604825">
    <property type="component" value="Unassembled WGS sequence"/>
</dbReference>
<organism evidence="4 5">
    <name type="scientific">Miscanthus lutarioriparius</name>
    <dbReference type="NCBI Taxonomy" id="422564"/>
    <lineage>
        <taxon>Eukaryota</taxon>
        <taxon>Viridiplantae</taxon>
        <taxon>Streptophyta</taxon>
        <taxon>Embryophyta</taxon>
        <taxon>Tracheophyta</taxon>
        <taxon>Spermatophyta</taxon>
        <taxon>Magnoliopsida</taxon>
        <taxon>Liliopsida</taxon>
        <taxon>Poales</taxon>
        <taxon>Poaceae</taxon>
        <taxon>PACMAD clade</taxon>
        <taxon>Panicoideae</taxon>
        <taxon>Andropogonodae</taxon>
        <taxon>Andropogoneae</taxon>
        <taxon>Saccharinae</taxon>
        <taxon>Miscanthus</taxon>
    </lineage>
</organism>
<dbReference type="SUPFAM" id="SSF48179">
    <property type="entry name" value="6-phosphogluconate dehydrogenase C-terminal domain-like"/>
    <property type="match status" value="1"/>
</dbReference>
<accession>A0A811NSE7</accession>
<keyword evidence="5" id="KW-1185">Reference proteome</keyword>
<proteinExistence type="predicted"/>
<dbReference type="FunFam" id="1.20.1280.50:FF:000023">
    <property type="entry name" value="F-box/LRR-repeat protein 4"/>
    <property type="match status" value="1"/>
</dbReference>
<evidence type="ECO:0000313" key="5">
    <source>
        <dbReference type="Proteomes" id="UP000604825"/>
    </source>
</evidence>
<dbReference type="Pfam" id="PF18511">
    <property type="entry name" value="F-box_5"/>
    <property type="match status" value="1"/>
</dbReference>
<dbReference type="PANTHER" id="PTHR16134:SF43">
    <property type="entry name" value="CORONATINE-INSENSITIVE PROTEIN 1"/>
    <property type="match status" value="1"/>
</dbReference>
<feature type="domain" description="Transport inhibitor response 1" evidence="3">
    <location>
        <begin position="79"/>
        <end position="125"/>
    </location>
</feature>
<feature type="domain" description="Pyrroline-5-carboxylate reductase dimerisation" evidence="1">
    <location>
        <begin position="674"/>
        <end position="717"/>
    </location>
</feature>
<dbReference type="EMBL" id="CAJGYO010000005">
    <property type="protein sequence ID" value="CAD6229083.1"/>
    <property type="molecule type" value="Genomic_DNA"/>
</dbReference>
<dbReference type="InterPro" id="IPR041567">
    <property type="entry name" value="COI1_F-box"/>
</dbReference>
<sequence>MGGEVPEPGRLSRALSFGCGAVPEEALHLVFGYVDDPRDREAASLVCRRWHRIDALSRKHVTVGFCYAVEPARLLARFPRLESLALKGRPRAAMYGLIPEDFGAYAAPWVAQLAAPLDCLKALHLRRMTVTDEDIAVLVRARGHMLQVLKLDKCSGFSTDALRLVARSCRSLRTLFLEECTIADEGSEWLHELAVNNSVLVTLNFYMTELKVEPTDLELLAKNCKSLISLKMSECDLSDLIGFLQTSKGLQEFAGGAFFEVGEYTKYEKVKFPPRLCFLGGLTFMGKNEMPVIFPYSAMLKKLDLQYTFLTTEDHCQLIAKCPNLLVLEVRNVIGDRGLEVVADTCKKLRRLRIERGDDEPGQEEQGGVSQIGLTAVAVGCRELEYIAAYVSDITNGALESVGTFCKNLYDFRLVLLDKQNKIADLPLDNGVRALLRNCTKLRRFAFYLRPGGLSDVGLGYIGLYSGNIQYMLLGNVGESDNGLIQFAMGCTNLRKLELRSCCFSERALAVAVLQMPSLRYIWVQGYRASQTGQDLMLMARPYWNIEFAPPCPESAYRVMADAQVLAYYSLAGRRPDCPQWLKRALAPCTKPSDICIYGGVLENEEAAACTYDLAAKYGGTDGTLNSPMKDNLMFLFHSCAWDLGEMAIQNDEDRVRKLSNAIGKLGQLNKFFFDAITGLSGSVLAYIFLAIEAMADGGVAAGLPRDLLAVLSAATMVRQTGNIQGN</sequence>
<dbReference type="Gene3D" id="1.10.3730.10">
    <property type="entry name" value="ProC C-terminal domain-like"/>
    <property type="match status" value="1"/>
</dbReference>
<dbReference type="Pfam" id="PF18791">
    <property type="entry name" value="Transp_inhibit"/>
    <property type="match status" value="1"/>
</dbReference>
<dbReference type="SUPFAM" id="SSF81383">
    <property type="entry name" value="F-box domain"/>
    <property type="match status" value="1"/>
</dbReference>
<dbReference type="OrthoDB" id="550575at2759"/>
<name>A0A811NSE7_9POAL</name>
<dbReference type="Gene3D" id="1.20.1280.50">
    <property type="match status" value="1"/>
</dbReference>
<dbReference type="FunFam" id="3.80.10.10:FF:000124">
    <property type="entry name" value="Coronatine-insensitive protein 1"/>
    <property type="match status" value="1"/>
</dbReference>
<dbReference type="SUPFAM" id="SSF52047">
    <property type="entry name" value="RNI-like"/>
    <property type="match status" value="1"/>
</dbReference>
<dbReference type="AlphaFoldDB" id="A0A811NSE7"/>
<evidence type="ECO:0000259" key="3">
    <source>
        <dbReference type="Pfam" id="PF18791"/>
    </source>
</evidence>
<protein>
    <submittedName>
        <fullName evidence="4">Uncharacterized protein</fullName>
    </submittedName>
</protein>
<gene>
    <name evidence="4" type="ORF">NCGR_LOCUS19714</name>
</gene>
<feature type="domain" description="COI1 F-box" evidence="2">
    <location>
        <begin position="21"/>
        <end position="60"/>
    </location>
</feature>
<evidence type="ECO:0000259" key="1">
    <source>
        <dbReference type="Pfam" id="PF14748"/>
    </source>
</evidence>
<evidence type="ECO:0000259" key="2">
    <source>
        <dbReference type="Pfam" id="PF18511"/>
    </source>
</evidence>
<comment type="caution">
    <text evidence="4">The sequence shown here is derived from an EMBL/GenBank/DDBJ whole genome shotgun (WGS) entry which is preliminary data.</text>
</comment>
<dbReference type="GO" id="GO:0031146">
    <property type="term" value="P:SCF-dependent proteasomal ubiquitin-dependent protein catabolic process"/>
    <property type="evidence" value="ECO:0007669"/>
    <property type="project" value="TreeGrafter"/>
</dbReference>
<dbReference type="Pfam" id="PF14748">
    <property type="entry name" value="P5CR_dimer"/>
    <property type="match status" value="1"/>
</dbReference>
<dbReference type="InterPro" id="IPR041101">
    <property type="entry name" value="Transp_inhibit"/>
</dbReference>